<dbReference type="InterPro" id="IPR037171">
    <property type="entry name" value="NagB/RpiA_transferase-like"/>
</dbReference>
<dbReference type="SUPFAM" id="SSF100950">
    <property type="entry name" value="NagB/RpiA/CoA transferase-like"/>
    <property type="match status" value="1"/>
</dbReference>
<dbReference type="PANTHER" id="PTHR13707:SF57">
    <property type="entry name" value="SUCCINYL-COA:3-KETOACID COENZYME A TRANSFERASE SUBUNIT B-RELATED"/>
    <property type="match status" value="1"/>
</dbReference>
<comment type="caution">
    <text evidence="1">The sequence shown here is derived from an EMBL/GenBank/DDBJ whole genome shotgun (WGS) entry which is preliminary data.</text>
</comment>
<reference evidence="1 2" key="1">
    <citation type="submission" date="2017-11" db="EMBL/GenBank/DDBJ databases">
        <authorList>
            <person name="Han C.G."/>
        </authorList>
    </citation>
    <scope>NUCLEOTIDE SEQUENCE [LARGE SCALE GENOMIC DNA]</scope>
    <source>
        <strain evidence="1 2">A8</strain>
    </source>
</reference>
<dbReference type="Gene3D" id="3.40.1080.10">
    <property type="entry name" value="Glutaconate Coenzyme A-transferase"/>
    <property type="match status" value="1"/>
</dbReference>
<name>A0A2N4YTY0_KLEVA</name>
<dbReference type="PROSITE" id="PS01274">
    <property type="entry name" value="COA_TRANSF_2"/>
    <property type="match status" value="1"/>
</dbReference>
<gene>
    <name evidence="1" type="ORF">CWN47_27815</name>
</gene>
<dbReference type="EMBL" id="PIDP01001389">
    <property type="protein sequence ID" value="PLM91093.1"/>
    <property type="molecule type" value="Genomic_DNA"/>
</dbReference>
<organism evidence="1 2">
    <name type="scientific">Klebsiella variicola</name>
    <dbReference type="NCBI Taxonomy" id="244366"/>
    <lineage>
        <taxon>Bacteria</taxon>
        <taxon>Pseudomonadati</taxon>
        <taxon>Pseudomonadota</taxon>
        <taxon>Gammaproteobacteria</taxon>
        <taxon>Enterobacterales</taxon>
        <taxon>Enterobacteriaceae</taxon>
        <taxon>Klebsiella/Raoultella group</taxon>
        <taxon>Klebsiella</taxon>
        <taxon>Klebsiella pneumoniae complex</taxon>
    </lineage>
</organism>
<dbReference type="Pfam" id="PF01144">
    <property type="entry name" value="CoA_trans"/>
    <property type="match status" value="1"/>
</dbReference>
<accession>A0A2N4YTY0</accession>
<evidence type="ECO:0000313" key="2">
    <source>
        <dbReference type="Proteomes" id="UP000234412"/>
    </source>
</evidence>
<protein>
    <submittedName>
        <fullName evidence="1">3-oxoadipate CoA-transferase</fullName>
    </submittedName>
</protein>
<dbReference type="PANTHER" id="PTHR13707">
    <property type="entry name" value="KETOACID-COENZYME A TRANSFERASE"/>
    <property type="match status" value="1"/>
</dbReference>
<dbReference type="GO" id="GO:0008410">
    <property type="term" value="F:CoA-transferase activity"/>
    <property type="evidence" value="ECO:0007669"/>
    <property type="project" value="InterPro"/>
</dbReference>
<sequence length="53" mass="5883">MQKLTRDEMAQRVARDIPEGAYVNLGIGLPTRIANYLPADKEVFLHSENGLLG</sequence>
<reference evidence="1 2" key="2">
    <citation type="submission" date="2018-01" db="EMBL/GenBank/DDBJ databases">
        <title>Genomic study of Klebsiella pneumoniae.</title>
        <authorList>
            <person name="Yang Y."/>
            <person name="Bicalho R."/>
        </authorList>
    </citation>
    <scope>NUCLEOTIDE SEQUENCE [LARGE SCALE GENOMIC DNA]</scope>
    <source>
        <strain evidence="1 2">A8</strain>
    </source>
</reference>
<keyword evidence="1" id="KW-0808">Transferase</keyword>
<evidence type="ECO:0000313" key="1">
    <source>
        <dbReference type="EMBL" id="PLM91093.1"/>
    </source>
</evidence>
<dbReference type="InterPro" id="IPR004164">
    <property type="entry name" value="CoA_transf_AS"/>
</dbReference>
<dbReference type="Proteomes" id="UP000234412">
    <property type="component" value="Unassembled WGS sequence"/>
</dbReference>
<dbReference type="InterPro" id="IPR004165">
    <property type="entry name" value="CoA_trans_fam_I"/>
</dbReference>
<feature type="non-terminal residue" evidence="1">
    <location>
        <position position="53"/>
    </location>
</feature>
<dbReference type="AlphaFoldDB" id="A0A2N4YTY0"/>
<proteinExistence type="predicted"/>